<dbReference type="GO" id="GO:0016616">
    <property type="term" value="F:oxidoreductase activity, acting on the CH-OH group of donors, NAD or NADP as acceptor"/>
    <property type="evidence" value="ECO:0007669"/>
    <property type="project" value="UniProtKB-ARBA"/>
</dbReference>
<dbReference type="PANTHER" id="PTHR43827">
    <property type="entry name" value="2,5-DIKETO-D-GLUCONIC ACID REDUCTASE"/>
    <property type="match status" value="1"/>
</dbReference>
<proteinExistence type="inferred from homology"/>
<reference evidence="5" key="1">
    <citation type="submission" date="2023-04" db="EMBL/GenBank/DDBJ databases">
        <title>Candida boidinii NBRC 10035.</title>
        <authorList>
            <person name="Ichikawa N."/>
            <person name="Sato H."/>
            <person name="Tonouchi N."/>
        </authorList>
    </citation>
    <scope>NUCLEOTIDE SEQUENCE</scope>
    <source>
        <strain evidence="5">NBRC 10035</strain>
    </source>
</reference>
<name>A0A9W6W9K0_CANBO</name>
<dbReference type="PANTHER" id="PTHR43827:SF3">
    <property type="entry name" value="NADP-DEPENDENT OXIDOREDUCTASE DOMAIN-CONTAINING PROTEIN"/>
    <property type="match status" value="1"/>
</dbReference>
<dbReference type="Proteomes" id="UP001165120">
    <property type="component" value="Unassembled WGS sequence"/>
</dbReference>
<dbReference type="PRINTS" id="PR00069">
    <property type="entry name" value="ALDKETRDTASE"/>
</dbReference>
<comment type="caution">
    <text evidence="5">The sequence shown here is derived from an EMBL/GenBank/DDBJ whole genome shotgun (WGS) entry which is preliminary data.</text>
</comment>
<sequence length="205" mass="23059">MAPVTKFFTLHTTGDKIPAIAFGSGTKWQWKKKGRGEEAAGTLDQDLLNVISTALKSGFRHVDTAEVYTTRSEIGEAIRGSGIDRSEIWLTDKYNPGWSINGKSHKADSDGPYSSLITGLKEMKLEYVDLFLLHSPFFSKETSGITVEEAWRQMELLQEKGLAKNIGVSNFNIEMLEKIFKICKIKPQVNQIEFHDYFGEEPPKP</sequence>
<evidence type="ECO:0000256" key="3">
    <source>
        <dbReference type="ARBA" id="ARBA00023002"/>
    </source>
</evidence>
<dbReference type="InterPro" id="IPR023210">
    <property type="entry name" value="NADP_OxRdtase_dom"/>
</dbReference>
<evidence type="ECO:0000256" key="2">
    <source>
        <dbReference type="ARBA" id="ARBA00022857"/>
    </source>
</evidence>
<dbReference type="InterPro" id="IPR036812">
    <property type="entry name" value="NAD(P)_OxRdtase_dom_sf"/>
</dbReference>
<dbReference type="InterPro" id="IPR020471">
    <property type="entry name" value="AKR"/>
</dbReference>
<evidence type="ECO:0000313" key="5">
    <source>
        <dbReference type="EMBL" id="GME69877.1"/>
    </source>
</evidence>
<dbReference type="PROSITE" id="PS00062">
    <property type="entry name" value="ALDOKETO_REDUCTASE_2"/>
    <property type="match status" value="1"/>
</dbReference>
<dbReference type="SUPFAM" id="SSF51430">
    <property type="entry name" value="NAD(P)-linked oxidoreductase"/>
    <property type="match status" value="1"/>
</dbReference>
<evidence type="ECO:0000256" key="1">
    <source>
        <dbReference type="ARBA" id="ARBA00007905"/>
    </source>
</evidence>
<keyword evidence="2" id="KW-0521">NADP</keyword>
<dbReference type="Gene3D" id="3.20.20.100">
    <property type="entry name" value="NADP-dependent oxidoreductase domain"/>
    <property type="match status" value="1"/>
</dbReference>
<protein>
    <submittedName>
        <fullName evidence="5">Unnamed protein product</fullName>
    </submittedName>
</protein>
<dbReference type="InterPro" id="IPR018170">
    <property type="entry name" value="Aldo/ket_reductase_CS"/>
</dbReference>
<keyword evidence="3" id="KW-0560">Oxidoreductase</keyword>
<keyword evidence="6" id="KW-1185">Reference proteome</keyword>
<comment type="similarity">
    <text evidence="1">Belongs to the aldo/keto reductase family.</text>
</comment>
<gene>
    <name evidence="5" type="ORF">Cboi02_000261200</name>
</gene>
<accession>A0A9W6W9K0</accession>
<evidence type="ECO:0000313" key="6">
    <source>
        <dbReference type="Proteomes" id="UP001165120"/>
    </source>
</evidence>
<dbReference type="EMBL" id="BSXN01000802">
    <property type="protein sequence ID" value="GME69877.1"/>
    <property type="molecule type" value="Genomic_DNA"/>
</dbReference>
<organism evidence="5 6">
    <name type="scientific">Candida boidinii</name>
    <name type="common">Yeast</name>
    <dbReference type="NCBI Taxonomy" id="5477"/>
    <lineage>
        <taxon>Eukaryota</taxon>
        <taxon>Fungi</taxon>
        <taxon>Dikarya</taxon>
        <taxon>Ascomycota</taxon>
        <taxon>Saccharomycotina</taxon>
        <taxon>Pichiomycetes</taxon>
        <taxon>Pichiales</taxon>
        <taxon>Pichiaceae</taxon>
        <taxon>Ogataea</taxon>
        <taxon>Ogataea/Candida clade</taxon>
    </lineage>
</organism>
<dbReference type="AlphaFoldDB" id="A0A9W6W9K0"/>
<evidence type="ECO:0000259" key="4">
    <source>
        <dbReference type="Pfam" id="PF00248"/>
    </source>
</evidence>
<feature type="domain" description="NADP-dependent oxidoreductase" evidence="4">
    <location>
        <begin position="40"/>
        <end position="197"/>
    </location>
</feature>
<dbReference type="Pfam" id="PF00248">
    <property type="entry name" value="Aldo_ket_red"/>
    <property type="match status" value="1"/>
</dbReference>